<name>A0ABU8DXP0_9ACTN</name>
<sequence length="119" mass="13039">MPGEHAVTRAEERLDVGTEVIPVGRARLVVETITEEVLVPVQVSRQRVRVEMGPATDTSSVPRGPATASRWLTLYADEPVVTVRSVPSERVRLATTWVPGEAEVRTTVAREVVEVETPN</sequence>
<dbReference type="RefSeq" id="WP_336405711.1">
    <property type="nucleotide sequence ID" value="NZ_JBAPLU010000022.1"/>
</dbReference>
<dbReference type="EMBL" id="JBAPLU010000022">
    <property type="protein sequence ID" value="MEI4273594.1"/>
    <property type="molecule type" value="Genomic_DNA"/>
</dbReference>
<comment type="caution">
    <text evidence="2">The sequence shown here is derived from an EMBL/GenBank/DDBJ whole genome shotgun (WGS) entry which is preliminary data.</text>
</comment>
<dbReference type="Proteomes" id="UP001361570">
    <property type="component" value="Unassembled WGS sequence"/>
</dbReference>
<organism evidence="2 3">
    <name type="scientific">Klenkia sesuvii</name>
    <dbReference type="NCBI Taxonomy" id="3103137"/>
    <lineage>
        <taxon>Bacteria</taxon>
        <taxon>Bacillati</taxon>
        <taxon>Actinomycetota</taxon>
        <taxon>Actinomycetes</taxon>
        <taxon>Geodermatophilales</taxon>
        <taxon>Geodermatophilaceae</taxon>
        <taxon>Klenkia</taxon>
    </lineage>
</organism>
<evidence type="ECO:0000313" key="2">
    <source>
        <dbReference type="EMBL" id="MEI4273594.1"/>
    </source>
</evidence>
<feature type="domain" description="DUF2382" evidence="1">
    <location>
        <begin position="8"/>
        <end position="115"/>
    </location>
</feature>
<keyword evidence="3" id="KW-1185">Reference proteome</keyword>
<dbReference type="Pfam" id="PF09557">
    <property type="entry name" value="DUF2382"/>
    <property type="match status" value="1"/>
</dbReference>
<gene>
    <name evidence="2" type="ORF">TEK04_17870</name>
</gene>
<dbReference type="InterPro" id="IPR019060">
    <property type="entry name" value="DUF2382"/>
</dbReference>
<reference evidence="2 3" key="1">
    <citation type="submission" date="2024-03" db="EMBL/GenBank/DDBJ databases">
        <title>Draft genome sequence of Klenkia sp. LSe6-5.</title>
        <authorList>
            <person name="Duangmal K."/>
            <person name="Chantavorakit T."/>
        </authorList>
    </citation>
    <scope>NUCLEOTIDE SEQUENCE [LARGE SCALE GENOMIC DNA]</scope>
    <source>
        <strain evidence="2 3">LSe6-5</strain>
    </source>
</reference>
<proteinExistence type="predicted"/>
<protein>
    <submittedName>
        <fullName evidence="2">DUF2382 domain-containing protein</fullName>
    </submittedName>
</protein>
<evidence type="ECO:0000313" key="3">
    <source>
        <dbReference type="Proteomes" id="UP001361570"/>
    </source>
</evidence>
<accession>A0ABU8DXP0</accession>
<evidence type="ECO:0000259" key="1">
    <source>
        <dbReference type="Pfam" id="PF09557"/>
    </source>
</evidence>